<dbReference type="Proteomes" id="UP000887577">
    <property type="component" value="Unplaced"/>
</dbReference>
<evidence type="ECO:0000256" key="1">
    <source>
        <dbReference type="ARBA" id="ARBA00001971"/>
    </source>
</evidence>
<dbReference type="Pfam" id="PF00067">
    <property type="entry name" value="p450"/>
    <property type="match status" value="1"/>
</dbReference>
<evidence type="ECO:0000256" key="4">
    <source>
        <dbReference type="ARBA" id="ARBA00023002"/>
    </source>
</evidence>
<evidence type="ECO:0000256" key="5">
    <source>
        <dbReference type="ARBA" id="ARBA00023004"/>
    </source>
</evidence>
<evidence type="ECO:0000313" key="10">
    <source>
        <dbReference type="WBParaSite" id="PSU_v2.g3705.t1"/>
    </source>
</evidence>
<evidence type="ECO:0000256" key="3">
    <source>
        <dbReference type="ARBA" id="ARBA00022723"/>
    </source>
</evidence>
<dbReference type="AlphaFoldDB" id="A0A914Z0A1"/>
<dbReference type="Gene3D" id="1.10.630.10">
    <property type="entry name" value="Cytochrome P450"/>
    <property type="match status" value="1"/>
</dbReference>
<keyword evidence="5 7" id="KW-0408">Iron</keyword>
<evidence type="ECO:0000256" key="6">
    <source>
        <dbReference type="ARBA" id="ARBA00023033"/>
    </source>
</evidence>
<dbReference type="PANTHER" id="PTHR24300:SF375">
    <property type="entry name" value="CYTOCHROME P450 FAMILY"/>
    <property type="match status" value="1"/>
</dbReference>
<dbReference type="GO" id="GO:0016712">
    <property type="term" value="F:oxidoreductase activity, acting on paired donors, with incorporation or reduction of molecular oxygen, reduced flavin or flavoprotein as one donor, and incorporation of one atom of oxygen"/>
    <property type="evidence" value="ECO:0007669"/>
    <property type="project" value="TreeGrafter"/>
</dbReference>
<dbReference type="InterPro" id="IPR002401">
    <property type="entry name" value="Cyt_P450_E_grp-I"/>
</dbReference>
<dbReference type="InterPro" id="IPR050182">
    <property type="entry name" value="Cytochrome_P450_fam2"/>
</dbReference>
<dbReference type="FunFam" id="1.10.630.10:FF:000036">
    <property type="entry name" value="CYtochrome P450 family"/>
    <property type="match status" value="1"/>
</dbReference>
<proteinExistence type="inferred from homology"/>
<dbReference type="GO" id="GO:0020037">
    <property type="term" value="F:heme binding"/>
    <property type="evidence" value="ECO:0007669"/>
    <property type="project" value="InterPro"/>
</dbReference>
<dbReference type="SUPFAM" id="SSF48264">
    <property type="entry name" value="Cytochrome P450"/>
    <property type="match status" value="1"/>
</dbReference>
<name>A0A914Z0A1_9BILA</name>
<evidence type="ECO:0000256" key="2">
    <source>
        <dbReference type="ARBA" id="ARBA00010617"/>
    </source>
</evidence>
<dbReference type="WBParaSite" id="PSU_v2.g3705.t1">
    <property type="protein sequence ID" value="PSU_v2.g3705.t1"/>
    <property type="gene ID" value="PSU_v2.g3705"/>
</dbReference>
<dbReference type="PRINTS" id="PR00463">
    <property type="entry name" value="EP450I"/>
</dbReference>
<keyword evidence="7 8" id="KW-0349">Heme</keyword>
<dbReference type="GO" id="GO:0006805">
    <property type="term" value="P:xenobiotic metabolic process"/>
    <property type="evidence" value="ECO:0007669"/>
    <property type="project" value="TreeGrafter"/>
</dbReference>
<feature type="binding site" description="axial binding residue" evidence="7">
    <location>
        <position position="440"/>
    </location>
    <ligand>
        <name>heme</name>
        <dbReference type="ChEBI" id="CHEBI:30413"/>
    </ligand>
    <ligandPart>
        <name>Fe</name>
        <dbReference type="ChEBI" id="CHEBI:18248"/>
    </ligandPart>
</feature>
<evidence type="ECO:0000256" key="8">
    <source>
        <dbReference type="RuleBase" id="RU000461"/>
    </source>
</evidence>
<keyword evidence="4 8" id="KW-0560">Oxidoreductase</keyword>
<evidence type="ECO:0000313" key="9">
    <source>
        <dbReference type="Proteomes" id="UP000887577"/>
    </source>
</evidence>
<dbReference type="PRINTS" id="PR00385">
    <property type="entry name" value="P450"/>
</dbReference>
<dbReference type="PROSITE" id="PS00086">
    <property type="entry name" value="CYTOCHROME_P450"/>
    <property type="match status" value="1"/>
</dbReference>
<accession>A0A914Z0A1</accession>
<sequence>MIPASLLLIGFLILFYNYFWKRRELPPGPLPLPIFGNIREIKNNPPGYDAYRNWRDIYGPVFTYWIGEKPLVAIADYNTMKETLIDDGDSYINRDFFNDFMIILRNNTFGLTSFEGEEWVEQRKFAIKTFHRLGMGKNVMQEKMFIELSRMFEDMDEEIKVTGSNDMNVAPFIETCVASIIYSILFDYQITRERKSDYMKMKTIVYEYTGLFGHWAVQMIMAKPYLFKDLPFFKDYMQKIHKAYWKMSEHVEMMAADAIKNYKMDMDSEANDYVTAFMRQHDATEEKKGYNLGNLNSILVDFYIAGQDTTINSIMWGIIYLMYEPEVIGKMQKEMDDKLGDEEFVGIDDKIKLPYTTAVTHELQRMANVMPQNIARRTTKDVVIGGYKIKEGTTIMPLMSAVLFFPDHLKFDPTRFLSPDEKSVIKVDELIPFSCGRRMCLGAEMAKMEIFLIVANLFRHYDVCFF</sequence>
<reference evidence="10" key="1">
    <citation type="submission" date="2022-11" db="UniProtKB">
        <authorList>
            <consortium name="WormBaseParasite"/>
        </authorList>
    </citation>
    <scope>IDENTIFICATION</scope>
</reference>
<dbReference type="GO" id="GO:0005506">
    <property type="term" value="F:iron ion binding"/>
    <property type="evidence" value="ECO:0007669"/>
    <property type="project" value="InterPro"/>
</dbReference>
<dbReference type="PANTHER" id="PTHR24300">
    <property type="entry name" value="CYTOCHROME P450 508A4-RELATED"/>
    <property type="match status" value="1"/>
</dbReference>
<dbReference type="InterPro" id="IPR036396">
    <property type="entry name" value="Cyt_P450_sf"/>
</dbReference>
<evidence type="ECO:0000256" key="7">
    <source>
        <dbReference type="PIRSR" id="PIRSR602401-1"/>
    </source>
</evidence>
<keyword evidence="9" id="KW-1185">Reference proteome</keyword>
<comment type="cofactor">
    <cofactor evidence="1 7">
        <name>heme</name>
        <dbReference type="ChEBI" id="CHEBI:30413"/>
    </cofactor>
</comment>
<organism evidence="9 10">
    <name type="scientific">Panagrolaimus superbus</name>
    <dbReference type="NCBI Taxonomy" id="310955"/>
    <lineage>
        <taxon>Eukaryota</taxon>
        <taxon>Metazoa</taxon>
        <taxon>Ecdysozoa</taxon>
        <taxon>Nematoda</taxon>
        <taxon>Chromadorea</taxon>
        <taxon>Rhabditida</taxon>
        <taxon>Tylenchina</taxon>
        <taxon>Panagrolaimomorpha</taxon>
        <taxon>Panagrolaimoidea</taxon>
        <taxon>Panagrolaimidae</taxon>
        <taxon>Panagrolaimus</taxon>
    </lineage>
</organism>
<dbReference type="GO" id="GO:0005737">
    <property type="term" value="C:cytoplasm"/>
    <property type="evidence" value="ECO:0007669"/>
    <property type="project" value="TreeGrafter"/>
</dbReference>
<dbReference type="GO" id="GO:0006082">
    <property type="term" value="P:organic acid metabolic process"/>
    <property type="evidence" value="ECO:0007669"/>
    <property type="project" value="TreeGrafter"/>
</dbReference>
<comment type="similarity">
    <text evidence="2 8">Belongs to the cytochrome P450 family.</text>
</comment>
<protein>
    <submittedName>
        <fullName evidence="10">Cytochrome P450</fullName>
    </submittedName>
</protein>
<keyword evidence="6 8" id="KW-0503">Monooxygenase</keyword>
<keyword evidence="3 7" id="KW-0479">Metal-binding</keyword>
<dbReference type="InterPro" id="IPR001128">
    <property type="entry name" value="Cyt_P450"/>
</dbReference>
<dbReference type="InterPro" id="IPR017972">
    <property type="entry name" value="Cyt_P450_CS"/>
</dbReference>